<feature type="domain" description="Acyl-CoA dehydrogenase/oxidase C-terminal" evidence="11">
    <location>
        <begin position="254"/>
        <end position="402"/>
    </location>
</feature>
<dbReference type="Pfam" id="PF00441">
    <property type="entry name" value="Acyl-CoA_dh_1"/>
    <property type="match status" value="1"/>
</dbReference>
<evidence type="ECO:0000256" key="5">
    <source>
        <dbReference type="ARBA" id="ARBA00052938"/>
    </source>
</evidence>
<dbReference type="PANTHER" id="PTHR43884">
    <property type="entry name" value="ACYL-COA DEHYDROGENASE"/>
    <property type="match status" value="1"/>
</dbReference>
<dbReference type="EMBL" id="BMGG01000007">
    <property type="protein sequence ID" value="GGC77797.1"/>
    <property type="molecule type" value="Genomic_DNA"/>
</dbReference>
<evidence type="ECO:0000256" key="3">
    <source>
        <dbReference type="ARBA" id="ARBA00022630"/>
    </source>
</evidence>
<evidence type="ECO:0000256" key="8">
    <source>
        <dbReference type="ARBA" id="ARBA00075603"/>
    </source>
</evidence>
<gene>
    <name evidence="14" type="primary">mmgC</name>
    <name evidence="14" type="ORF">GCM10010994_40110</name>
</gene>
<evidence type="ECO:0000313" key="15">
    <source>
        <dbReference type="Proteomes" id="UP000637002"/>
    </source>
</evidence>
<evidence type="ECO:0000313" key="14">
    <source>
        <dbReference type="EMBL" id="GGC77797.1"/>
    </source>
</evidence>
<dbReference type="AlphaFoldDB" id="A0A916ULY4"/>
<evidence type="ECO:0000256" key="2">
    <source>
        <dbReference type="ARBA" id="ARBA00009347"/>
    </source>
</evidence>
<keyword evidence="4 9" id="KW-0274">FAD</keyword>
<dbReference type="Pfam" id="PF02771">
    <property type="entry name" value="Acyl-CoA_dh_N"/>
    <property type="match status" value="1"/>
</dbReference>
<comment type="cofactor">
    <cofactor evidence="1 9">
        <name>FAD</name>
        <dbReference type="ChEBI" id="CHEBI:57692"/>
    </cofactor>
</comment>
<dbReference type="InterPro" id="IPR006091">
    <property type="entry name" value="Acyl-CoA_Oxase/DH_mid-dom"/>
</dbReference>
<dbReference type="EC" id="3.13.1.4" evidence="6"/>
<comment type="caution">
    <text evidence="14">The sequence shown here is derived from an EMBL/GenBank/DDBJ whole genome shotgun (WGS) entry which is preliminary data.</text>
</comment>
<evidence type="ECO:0000259" key="12">
    <source>
        <dbReference type="Pfam" id="PF02770"/>
    </source>
</evidence>
<dbReference type="SUPFAM" id="SSF56645">
    <property type="entry name" value="Acyl-CoA dehydrogenase NM domain-like"/>
    <property type="match status" value="1"/>
</dbReference>
<comment type="similarity">
    <text evidence="2 9">Belongs to the acyl-CoA dehydrogenase family.</text>
</comment>
<evidence type="ECO:0000256" key="4">
    <source>
        <dbReference type="ARBA" id="ARBA00022827"/>
    </source>
</evidence>
<protein>
    <recommendedName>
        <fullName evidence="7">3-sulfinopropanoyl-CoA desulfinase</fullName>
        <ecNumber evidence="6">3.13.1.4</ecNumber>
    </recommendedName>
    <alternativeName>
        <fullName evidence="8">3-sulfinopropionyl coenzyme A desulfinase</fullName>
    </alternativeName>
</protein>
<comment type="catalytic activity">
    <reaction evidence="5">
        <text>3-sulfinopropanoyl-CoA + H2O = propanoyl-CoA + sulfite + H(+)</text>
        <dbReference type="Rhea" id="RHEA:41624"/>
        <dbReference type="ChEBI" id="CHEBI:15377"/>
        <dbReference type="ChEBI" id="CHEBI:15378"/>
        <dbReference type="ChEBI" id="CHEBI:17359"/>
        <dbReference type="ChEBI" id="CHEBI:57392"/>
        <dbReference type="ChEBI" id="CHEBI:78349"/>
        <dbReference type="EC" id="3.13.1.4"/>
    </reaction>
    <physiologicalReaction direction="left-to-right" evidence="5">
        <dbReference type="Rhea" id="RHEA:41625"/>
    </physiologicalReaction>
</comment>
<dbReference type="InterPro" id="IPR009075">
    <property type="entry name" value="AcylCo_DH/oxidase_C"/>
</dbReference>
<organism evidence="14 15">
    <name type="scientific">Chelatococcus reniformis</name>
    <dbReference type="NCBI Taxonomy" id="1494448"/>
    <lineage>
        <taxon>Bacteria</taxon>
        <taxon>Pseudomonadati</taxon>
        <taxon>Pseudomonadota</taxon>
        <taxon>Alphaproteobacteria</taxon>
        <taxon>Hyphomicrobiales</taxon>
        <taxon>Chelatococcaceae</taxon>
        <taxon>Chelatococcus</taxon>
    </lineage>
</organism>
<name>A0A916ULY4_9HYPH</name>
<sequence length="410" mass="44508">MAELSALRGGLTRSVDAPRPPDTLSSRPRFTEDQLAIRDLTRRFVRNEIVPHAVAWDQAEAAPAHIWRKLGELGLHGVCAPAELGGSDMGVVAWALVVEELAYGDCAIANQIGGVSFPFVAKLVQHGTERQKQEFLRPVVEGRHYIALLLSEPDVGSDLSNLKTRAVRKGDRWVVDGHKIFISGGSSAGAAILLASTDPSAGKRGLTAFLIKPHMPGYTVLRREKKLGHRIMDICQIALEGLELTDEDVLGPVGDGYRIILEGLDTNRIGVAAQAVGVAQAGYDQALGHARTRKSFGKFLIEHQAIGFLLADMGTRIEAARQLYHHAARLKEEGFSRVKEASMAKLFAAETAEFVCSSALQIFGGAGYLQGSVVEKLYRDQRVLQIYEGTNEVLKMIIQRDLIANGSALS</sequence>
<evidence type="ECO:0000259" key="11">
    <source>
        <dbReference type="Pfam" id="PF00441"/>
    </source>
</evidence>
<dbReference type="InterPro" id="IPR046373">
    <property type="entry name" value="Acyl-CoA_Oxase/DH_mid-dom_sf"/>
</dbReference>
<reference evidence="14" key="2">
    <citation type="submission" date="2020-09" db="EMBL/GenBank/DDBJ databases">
        <authorList>
            <person name="Sun Q."/>
            <person name="Zhou Y."/>
        </authorList>
    </citation>
    <scope>NUCLEOTIDE SEQUENCE</scope>
    <source>
        <strain evidence="14">CGMCC 1.12919</strain>
    </source>
</reference>
<dbReference type="InterPro" id="IPR036250">
    <property type="entry name" value="AcylCo_DH-like_C"/>
</dbReference>
<dbReference type="PANTHER" id="PTHR43884:SF12">
    <property type="entry name" value="ISOVALERYL-COA DEHYDROGENASE, MITOCHONDRIAL-RELATED"/>
    <property type="match status" value="1"/>
</dbReference>
<dbReference type="Gene3D" id="1.10.540.10">
    <property type="entry name" value="Acyl-CoA dehydrogenase/oxidase, N-terminal domain"/>
    <property type="match status" value="1"/>
</dbReference>
<dbReference type="RefSeq" id="WP_188610947.1">
    <property type="nucleotide sequence ID" value="NZ_BMGG01000007.1"/>
</dbReference>
<dbReference type="SUPFAM" id="SSF47203">
    <property type="entry name" value="Acyl-CoA dehydrogenase C-terminal domain-like"/>
    <property type="match status" value="1"/>
</dbReference>
<accession>A0A916ULY4</accession>
<feature type="region of interest" description="Disordered" evidence="10">
    <location>
        <begin position="1"/>
        <end position="27"/>
    </location>
</feature>
<feature type="domain" description="Acyl-CoA oxidase/dehydrogenase middle" evidence="12">
    <location>
        <begin position="147"/>
        <end position="240"/>
    </location>
</feature>
<dbReference type="FunFam" id="1.20.140.10:FF:000004">
    <property type="entry name" value="Acyl-CoA dehydrogenase FadE25"/>
    <property type="match status" value="1"/>
</dbReference>
<dbReference type="InterPro" id="IPR037069">
    <property type="entry name" value="AcylCoA_DH/ox_N_sf"/>
</dbReference>
<evidence type="ECO:0000256" key="10">
    <source>
        <dbReference type="SAM" id="MobiDB-lite"/>
    </source>
</evidence>
<keyword evidence="3 9" id="KW-0285">Flavoprotein</keyword>
<dbReference type="InterPro" id="IPR009100">
    <property type="entry name" value="AcylCoA_DH/oxidase_NM_dom_sf"/>
</dbReference>
<evidence type="ECO:0000256" key="9">
    <source>
        <dbReference type="RuleBase" id="RU362125"/>
    </source>
</evidence>
<dbReference type="Pfam" id="PF02770">
    <property type="entry name" value="Acyl-CoA_dh_M"/>
    <property type="match status" value="1"/>
</dbReference>
<proteinExistence type="inferred from homology"/>
<keyword evidence="9" id="KW-0560">Oxidoreductase</keyword>
<dbReference type="Gene3D" id="1.20.140.10">
    <property type="entry name" value="Butyryl-CoA Dehydrogenase, subunit A, domain 3"/>
    <property type="match status" value="1"/>
</dbReference>
<evidence type="ECO:0000256" key="6">
    <source>
        <dbReference type="ARBA" id="ARBA00066461"/>
    </source>
</evidence>
<evidence type="ECO:0000256" key="1">
    <source>
        <dbReference type="ARBA" id="ARBA00001974"/>
    </source>
</evidence>
<dbReference type="GO" id="GO:0003995">
    <property type="term" value="F:acyl-CoA dehydrogenase activity"/>
    <property type="evidence" value="ECO:0007669"/>
    <property type="project" value="TreeGrafter"/>
</dbReference>
<dbReference type="GO" id="GO:0050660">
    <property type="term" value="F:flavin adenine dinucleotide binding"/>
    <property type="evidence" value="ECO:0007669"/>
    <property type="project" value="InterPro"/>
</dbReference>
<evidence type="ECO:0000259" key="13">
    <source>
        <dbReference type="Pfam" id="PF02771"/>
    </source>
</evidence>
<evidence type="ECO:0000256" key="7">
    <source>
        <dbReference type="ARBA" id="ARBA00068311"/>
    </source>
</evidence>
<reference evidence="14" key="1">
    <citation type="journal article" date="2014" name="Int. J. Syst. Evol. Microbiol.">
        <title>Complete genome sequence of Corynebacterium casei LMG S-19264T (=DSM 44701T), isolated from a smear-ripened cheese.</title>
        <authorList>
            <consortium name="US DOE Joint Genome Institute (JGI-PGF)"/>
            <person name="Walter F."/>
            <person name="Albersmeier A."/>
            <person name="Kalinowski J."/>
            <person name="Ruckert C."/>
        </authorList>
    </citation>
    <scope>NUCLEOTIDE SEQUENCE</scope>
    <source>
        <strain evidence="14">CGMCC 1.12919</strain>
    </source>
</reference>
<feature type="domain" description="Acyl-CoA dehydrogenase/oxidase N-terminal" evidence="13">
    <location>
        <begin position="31"/>
        <end position="142"/>
    </location>
</feature>
<dbReference type="Proteomes" id="UP000637002">
    <property type="component" value="Unassembled WGS sequence"/>
</dbReference>
<dbReference type="Gene3D" id="2.40.110.10">
    <property type="entry name" value="Butyryl-CoA Dehydrogenase, subunit A, domain 2"/>
    <property type="match status" value="1"/>
</dbReference>
<dbReference type="InterPro" id="IPR013786">
    <property type="entry name" value="AcylCoA_DH/ox_N"/>
</dbReference>
<keyword evidence="15" id="KW-1185">Reference proteome</keyword>